<name>A0ABD3P4Y6_9STRA</name>
<dbReference type="EMBL" id="JALLAZ020000992">
    <property type="protein sequence ID" value="KAL3782953.1"/>
    <property type="molecule type" value="Genomic_DNA"/>
</dbReference>
<keyword evidence="2" id="KW-1185">Reference proteome</keyword>
<evidence type="ECO:0000313" key="1">
    <source>
        <dbReference type="EMBL" id="KAL3782953.1"/>
    </source>
</evidence>
<accession>A0ABD3P4Y6</accession>
<protein>
    <submittedName>
        <fullName evidence="1">Uncharacterized protein</fullName>
    </submittedName>
</protein>
<dbReference type="AlphaFoldDB" id="A0ABD3P4Y6"/>
<dbReference type="Proteomes" id="UP001530315">
    <property type="component" value="Unassembled WGS sequence"/>
</dbReference>
<reference evidence="1 2" key="1">
    <citation type="submission" date="2024-10" db="EMBL/GenBank/DDBJ databases">
        <title>Updated reference genomes for cyclostephanoid diatoms.</title>
        <authorList>
            <person name="Roberts W.R."/>
            <person name="Alverson A.J."/>
        </authorList>
    </citation>
    <scope>NUCLEOTIDE SEQUENCE [LARGE SCALE GENOMIC DNA]</scope>
    <source>
        <strain evidence="1 2">AJA276-08</strain>
    </source>
</reference>
<comment type="caution">
    <text evidence="1">The sequence shown here is derived from an EMBL/GenBank/DDBJ whole genome shotgun (WGS) entry which is preliminary data.</text>
</comment>
<proteinExistence type="predicted"/>
<organism evidence="1 2">
    <name type="scientific">Stephanodiscus triporus</name>
    <dbReference type="NCBI Taxonomy" id="2934178"/>
    <lineage>
        <taxon>Eukaryota</taxon>
        <taxon>Sar</taxon>
        <taxon>Stramenopiles</taxon>
        <taxon>Ochrophyta</taxon>
        <taxon>Bacillariophyta</taxon>
        <taxon>Coscinodiscophyceae</taxon>
        <taxon>Thalassiosirophycidae</taxon>
        <taxon>Stephanodiscales</taxon>
        <taxon>Stephanodiscaceae</taxon>
        <taxon>Stephanodiscus</taxon>
    </lineage>
</organism>
<gene>
    <name evidence="1" type="ORF">ACHAW5_002734</name>
</gene>
<evidence type="ECO:0000313" key="2">
    <source>
        <dbReference type="Proteomes" id="UP001530315"/>
    </source>
</evidence>
<sequence length="181" mass="18991">MKTRLIPNSCVIGYQMMIECREDLHVLVLRLVLNEVIMAIDRRLLLWVGEDKVLLGGTDLTLLDMSDEFSSANESTSAASASTAAIAVAAATATATACGVGIGIGGGTGNGKVIKSVKISNFFALTVTSEGTATGTASPSPPETAAFVGHGVCCVCVWKKQKLNKLSRHGRNEKRYGGDNM</sequence>